<feature type="region of interest" description="Disordered" evidence="1">
    <location>
        <begin position="343"/>
        <end position="372"/>
    </location>
</feature>
<dbReference type="RefSeq" id="XP_007799777.1">
    <property type="nucleotide sequence ID" value="XM_007801586.1"/>
</dbReference>
<dbReference type="Proteomes" id="UP000019373">
    <property type="component" value="Unassembled WGS sequence"/>
</dbReference>
<accession>U1GRS3</accession>
<evidence type="ECO:0000313" key="3">
    <source>
        <dbReference type="EMBL" id="ERF74676.1"/>
    </source>
</evidence>
<dbReference type="EMBL" id="KE720872">
    <property type="protein sequence ID" value="ERF74676.1"/>
    <property type="molecule type" value="Genomic_DNA"/>
</dbReference>
<feature type="compositionally biased region" description="Polar residues" evidence="1">
    <location>
        <begin position="452"/>
        <end position="470"/>
    </location>
</feature>
<reference evidence="4" key="1">
    <citation type="journal article" date="2014" name="BMC Genomics">
        <title>Genome characteristics reveal the impact of lichenization on lichen-forming fungus Endocarpon pusillum Hedwig (Verrucariales, Ascomycota).</title>
        <authorList>
            <person name="Wang Y.-Y."/>
            <person name="Liu B."/>
            <person name="Zhang X.-Y."/>
            <person name="Zhou Q.-M."/>
            <person name="Zhang T."/>
            <person name="Li H."/>
            <person name="Yu Y.-F."/>
            <person name="Zhang X.-L."/>
            <person name="Hao X.-Y."/>
            <person name="Wang M."/>
            <person name="Wang L."/>
            <person name="Wei J.-C."/>
        </authorList>
    </citation>
    <scope>NUCLEOTIDE SEQUENCE [LARGE SCALE GENOMIC DNA]</scope>
    <source>
        <strain evidence="4">Z07020 / HMAS-L-300199</strain>
    </source>
</reference>
<dbReference type="OrthoDB" id="5355528at2759"/>
<feature type="compositionally biased region" description="Polar residues" evidence="1">
    <location>
        <begin position="570"/>
        <end position="581"/>
    </location>
</feature>
<feature type="region of interest" description="Disordered" evidence="1">
    <location>
        <begin position="1"/>
        <end position="45"/>
    </location>
</feature>
<feature type="region of interest" description="Disordered" evidence="1">
    <location>
        <begin position="198"/>
        <end position="257"/>
    </location>
</feature>
<feature type="compositionally biased region" description="Basic and acidic residues" evidence="1">
    <location>
        <begin position="348"/>
        <end position="358"/>
    </location>
</feature>
<sequence length="640" mass="68631">MELQKSPMLKRKRVGSGEVDLSQRPNKRRMERPPQVFVPANPTPIEKPLAVASPARNEMPVQFDLPRKVEQTEMDNAQPVLDAPSTVRLKPDKQTLRQILNSQISLEILLKHNELRLIDQEIAKCQIALEQLRRCAEIPYPVTGLSQNASQGLGPVVRSSRLTVQPESPAPWGVTDGPYTRHYAKWLLPDPLFDGGDVPGNAGLNTPAGKTPTKGRSTRGSFADSSTAAGKSKAQRAGKFHALSSGYPQPKDKAGPMIQKRKSDGLLVKLVCLDCRRDNFSSAQGFINHCRIAHSRNFASHDAAADACGEPVDVDEAGAVIGGEGSAGSSTTGLVHPLIYTALLPKQETPKKSSDPRPTRAGTGPPDEQPLKSSVADIAEHSLATQLTPSPLTPNLSCMMQRKGASLDLQGLVAYMKTSVPVDDPSESEGEGDEDSKMAEAPPLGRHPHLTGSMQPACSTATVQPDSPSGSRKGAHKSRMLHDADQPSLPPAPPAVADVITSHPCVPPLHGNELESSPTNEINQAPSLVDDDGDDDCEAHSPSYSASCSIDTENRDLDFEVEDGDEGGPSTRNRSTESDYTGTAKHHPPPAPPRRASAFRRSISGREEKHVSFVSPSPAREAEPSKKAGGRKRRRTGTVP</sequence>
<dbReference type="OMA" id="TRHYAKW"/>
<feature type="region of interest" description="Disordered" evidence="1">
    <location>
        <begin position="419"/>
        <end position="640"/>
    </location>
</feature>
<dbReference type="InterPro" id="IPR058706">
    <property type="entry name" value="zf-C2H2_AHC1-like"/>
</dbReference>
<evidence type="ECO:0000256" key="1">
    <source>
        <dbReference type="SAM" id="MobiDB-lite"/>
    </source>
</evidence>
<feature type="compositionally biased region" description="Polar residues" evidence="1">
    <location>
        <begin position="542"/>
        <end position="551"/>
    </location>
</feature>
<dbReference type="Pfam" id="PF25909">
    <property type="entry name" value="zf-C2H2_AHC1"/>
    <property type="match status" value="1"/>
</dbReference>
<feature type="compositionally biased region" description="Basic residues" evidence="1">
    <location>
        <begin position="628"/>
        <end position="640"/>
    </location>
</feature>
<organism evidence="3 4">
    <name type="scientific">Endocarpon pusillum (strain Z07020 / HMAS-L-300199)</name>
    <name type="common">Lichen-forming fungus</name>
    <dbReference type="NCBI Taxonomy" id="1263415"/>
    <lineage>
        <taxon>Eukaryota</taxon>
        <taxon>Fungi</taxon>
        <taxon>Dikarya</taxon>
        <taxon>Ascomycota</taxon>
        <taxon>Pezizomycotina</taxon>
        <taxon>Eurotiomycetes</taxon>
        <taxon>Chaetothyriomycetidae</taxon>
        <taxon>Verrucariales</taxon>
        <taxon>Verrucariaceae</taxon>
        <taxon>Endocarpon</taxon>
    </lineage>
</organism>
<feature type="compositionally biased region" description="Polar residues" evidence="1">
    <location>
        <begin position="214"/>
        <end position="229"/>
    </location>
</feature>
<dbReference type="HOGENOM" id="CLU_016272_0_0_1"/>
<feature type="domain" description="AHC1-like C2H2 zinc-finger" evidence="2">
    <location>
        <begin position="261"/>
        <end position="304"/>
    </location>
</feature>
<feature type="compositionally biased region" description="Polar residues" evidence="1">
    <location>
        <begin position="514"/>
        <end position="526"/>
    </location>
</feature>
<proteinExistence type="predicted"/>
<name>U1GRS3_ENDPU</name>
<evidence type="ECO:0000313" key="4">
    <source>
        <dbReference type="Proteomes" id="UP000019373"/>
    </source>
</evidence>
<feature type="compositionally biased region" description="Acidic residues" evidence="1">
    <location>
        <begin position="424"/>
        <end position="434"/>
    </location>
</feature>
<dbReference type="AlphaFoldDB" id="U1GRS3"/>
<gene>
    <name evidence="3" type="ORF">EPUS_00806</name>
</gene>
<protein>
    <recommendedName>
        <fullName evidence="2">AHC1-like C2H2 zinc-finger domain-containing protein</fullName>
    </recommendedName>
</protein>
<evidence type="ECO:0000259" key="2">
    <source>
        <dbReference type="Pfam" id="PF25909"/>
    </source>
</evidence>
<dbReference type="GeneID" id="19235867"/>
<keyword evidence="4" id="KW-1185">Reference proteome</keyword>
<dbReference type="eggNOG" id="ENOG502S5YH">
    <property type="taxonomic scope" value="Eukaryota"/>
</dbReference>